<dbReference type="RefSeq" id="XP_001580051.1">
    <property type="nucleotide sequence ID" value="XM_001580001.1"/>
</dbReference>
<dbReference type="AlphaFoldDB" id="A2DKT2"/>
<evidence type="ECO:0000313" key="2">
    <source>
        <dbReference type="Proteomes" id="UP000001542"/>
    </source>
</evidence>
<dbReference type="KEGG" id="tva:5464584"/>
<keyword evidence="2" id="KW-1185">Reference proteome</keyword>
<sequence>MEAKLAEFEGCFDSEEIKDADKFEDKAVDFRNWFVECKYNEIQKNFDKLYTTIMKIAMHYRPKIQMCGCDCIYVLEKEAAPAQIAYKSKELQKSFDKLVQIGHGEVMPALLPAVTEKIDIVYKNTDEPAFHDFMMHFLETWTREDTAPYHFTIEFPKIIKHAGMAMSRYIITALEILTKRAKNAKTAAQFEQYTACVVALCEECSPIIITVKEMIEQFIEVSKELGSKSEKFPKQCEEIQKILSQAPSLPTNWTMPVPDIKV</sequence>
<reference evidence="1" key="2">
    <citation type="journal article" date="2007" name="Science">
        <title>Draft genome sequence of the sexually transmitted pathogen Trichomonas vaginalis.</title>
        <authorList>
            <person name="Carlton J.M."/>
            <person name="Hirt R.P."/>
            <person name="Silva J.C."/>
            <person name="Delcher A.L."/>
            <person name="Schatz M."/>
            <person name="Zhao Q."/>
            <person name="Wortman J.R."/>
            <person name="Bidwell S.L."/>
            <person name="Alsmark U.C.M."/>
            <person name="Besteiro S."/>
            <person name="Sicheritz-Ponten T."/>
            <person name="Noel C.J."/>
            <person name="Dacks J.B."/>
            <person name="Foster P.G."/>
            <person name="Simillion C."/>
            <person name="Van de Peer Y."/>
            <person name="Miranda-Saavedra D."/>
            <person name="Barton G.J."/>
            <person name="Westrop G.D."/>
            <person name="Mueller S."/>
            <person name="Dessi D."/>
            <person name="Fiori P.L."/>
            <person name="Ren Q."/>
            <person name="Paulsen I."/>
            <person name="Zhang H."/>
            <person name="Bastida-Corcuera F.D."/>
            <person name="Simoes-Barbosa A."/>
            <person name="Brown M.T."/>
            <person name="Hayes R.D."/>
            <person name="Mukherjee M."/>
            <person name="Okumura C.Y."/>
            <person name="Schneider R."/>
            <person name="Smith A.J."/>
            <person name="Vanacova S."/>
            <person name="Villalvazo M."/>
            <person name="Haas B.J."/>
            <person name="Pertea M."/>
            <person name="Feldblyum T.V."/>
            <person name="Utterback T.R."/>
            <person name="Shu C.L."/>
            <person name="Osoegawa K."/>
            <person name="de Jong P.J."/>
            <person name="Hrdy I."/>
            <person name="Horvathova L."/>
            <person name="Zubacova Z."/>
            <person name="Dolezal P."/>
            <person name="Malik S.B."/>
            <person name="Logsdon J.M. Jr."/>
            <person name="Henze K."/>
            <person name="Gupta A."/>
            <person name="Wang C.C."/>
            <person name="Dunne R.L."/>
            <person name="Upcroft J.A."/>
            <person name="Upcroft P."/>
            <person name="White O."/>
            <person name="Salzberg S.L."/>
            <person name="Tang P."/>
            <person name="Chiu C.-H."/>
            <person name="Lee Y.-S."/>
            <person name="Embley T.M."/>
            <person name="Coombs G.H."/>
            <person name="Mottram J.C."/>
            <person name="Tachezy J."/>
            <person name="Fraser-Liggett C.M."/>
            <person name="Johnson P.J."/>
        </authorList>
    </citation>
    <scope>NUCLEOTIDE SEQUENCE [LARGE SCALE GENOMIC DNA]</scope>
    <source>
        <strain evidence="1">G3</strain>
    </source>
</reference>
<name>A2DKT2_TRIV3</name>
<proteinExistence type="predicted"/>
<reference evidence="1" key="1">
    <citation type="submission" date="2006-10" db="EMBL/GenBank/DDBJ databases">
        <authorList>
            <person name="Amadeo P."/>
            <person name="Zhao Q."/>
            <person name="Wortman J."/>
            <person name="Fraser-Liggett C."/>
            <person name="Carlton J."/>
        </authorList>
    </citation>
    <scope>NUCLEOTIDE SEQUENCE</scope>
    <source>
        <strain evidence="1">G3</strain>
    </source>
</reference>
<accession>A2DKT2</accession>
<organism evidence="1 2">
    <name type="scientific">Trichomonas vaginalis (strain ATCC PRA-98 / G3)</name>
    <dbReference type="NCBI Taxonomy" id="412133"/>
    <lineage>
        <taxon>Eukaryota</taxon>
        <taxon>Metamonada</taxon>
        <taxon>Parabasalia</taxon>
        <taxon>Trichomonadida</taxon>
        <taxon>Trichomonadidae</taxon>
        <taxon>Trichomonas</taxon>
    </lineage>
</organism>
<dbReference type="EMBL" id="DS113212">
    <property type="protein sequence ID" value="EAY19065.1"/>
    <property type="molecule type" value="Genomic_DNA"/>
</dbReference>
<dbReference type="InParanoid" id="A2DKT2"/>
<dbReference type="VEuPathDB" id="TrichDB:TVAGG3_0560230"/>
<gene>
    <name evidence="1" type="ORF">TVAG_247440</name>
</gene>
<protein>
    <submittedName>
        <fullName evidence="1">Uncharacterized protein</fullName>
    </submittedName>
</protein>
<evidence type="ECO:0000313" key="1">
    <source>
        <dbReference type="EMBL" id="EAY19065.1"/>
    </source>
</evidence>
<dbReference type="Proteomes" id="UP000001542">
    <property type="component" value="Unassembled WGS sequence"/>
</dbReference>
<dbReference type="VEuPathDB" id="TrichDB:TVAG_247440"/>
<dbReference type="OrthoDB" id="10482979at2759"/>